<evidence type="ECO:0000313" key="3">
    <source>
        <dbReference type="EMBL" id="GAK57895.1"/>
    </source>
</evidence>
<reference evidence="3" key="1">
    <citation type="journal article" date="2015" name="PeerJ">
        <title>First genomic representation of candidate bacterial phylum KSB3 points to enhanced environmental sensing as a trigger of wastewater bulking.</title>
        <authorList>
            <person name="Sekiguchi Y."/>
            <person name="Ohashi A."/>
            <person name="Parks D.H."/>
            <person name="Yamauchi T."/>
            <person name="Tyson G.W."/>
            <person name="Hugenholtz P."/>
        </authorList>
    </citation>
    <scope>NUCLEOTIDE SEQUENCE [LARGE SCALE GENOMIC DNA]</scope>
</reference>
<dbReference type="EMBL" id="DF820466">
    <property type="protein sequence ID" value="GAK57895.1"/>
    <property type="molecule type" value="Genomic_DNA"/>
</dbReference>
<dbReference type="Proteomes" id="UP000030661">
    <property type="component" value="Unassembled WGS sequence"/>
</dbReference>
<dbReference type="STRING" id="1499967.U27_04867"/>
<dbReference type="SUPFAM" id="SSF53756">
    <property type="entry name" value="UDP-Glycosyltransferase/glycogen phosphorylase"/>
    <property type="match status" value="1"/>
</dbReference>
<dbReference type="Pfam" id="PF00534">
    <property type="entry name" value="Glycos_transf_1"/>
    <property type="match status" value="1"/>
</dbReference>
<gene>
    <name evidence="3" type="ORF">U27_04867</name>
</gene>
<dbReference type="HOGENOM" id="CLU_009583_0_3_0"/>
<dbReference type="Gene3D" id="3.40.50.2000">
    <property type="entry name" value="Glycogen Phosphorylase B"/>
    <property type="match status" value="2"/>
</dbReference>
<dbReference type="CDD" id="cd03801">
    <property type="entry name" value="GT4_PimA-like"/>
    <property type="match status" value="1"/>
</dbReference>
<protein>
    <submittedName>
        <fullName evidence="3">Glycosyl transferase group 1</fullName>
    </submittedName>
</protein>
<proteinExistence type="predicted"/>
<dbReference type="eggNOG" id="COG0438">
    <property type="taxonomic scope" value="Bacteria"/>
</dbReference>
<dbReference type="AlphaFoldDB" id="A0A081BZZ0"/>
<accession>A0A081BZZ0</accession>
<dbReference type="PANTHER" id="PTHR12526:SF630">
    <property type="entry name" value="GLYCOSYLTRANSFERASE"/>
    <property type="match status" value="1"/>
</dbReference>
<evidence type="ECO:0000259" key="2">
    <source>
        <dbReference type="Pfam" id="PF13439"/>
    </source>
</evidence>
<organism evidence="3">
    <name type="scientific">Vecturithrix granuli</name>
    <dbReference type="NCBI Taxonomy" id="1499967"/>
    <lineage>
        <taxon>Bacteria</taxon>
        <taxon>Candidatus Moduliflexota</taxon>
        <taxon>Candidatus Vecturitrichia</taxon>
        <taxon>Candidatus Vecturitrichales</taxon>
        <taxon>Candidatus Vecturitrichaceae</taxon>
        <taxon>Candidatus Vecturithrix</taxon>
    </lineage>
</organism>
<dbReference type="GO" id="GO:0016757">
    <property type="term" value="F:glycosyltransferase activity"/>
    <property type="evidence" value="ECO:0007669"/>
    <property type="project" value="InterPro"/>
</dbReference>
<keyword evidence="4" id="KW-1185">Reference proteome</keyword>
<evidence type="ECO:0000313" key="4">
    <source>
        <dbReference type="Proteomes" id="UP000030661"/>
    </source>
</evidence>
<dbReference type="InterPro" id="IPR028098">
    <property type="entry name" value="Glyco_trans_4-like_N"/>
</dbReference>
<keyword evidence="3" id="KW-0808">Transferase</keyword>
<dbReference type="Pfam" id="PF13439">
    <property type="entry name" value="Glyco_transf_4"/>
    <property type="match status" value="1"/>
</dbReference>
<dbReference type="PANTHER" id="PTHR12526">
    <property type="entry name" value="GLYCOSYLTRANSFERASE"/>
    <property type="match status" value="1"/>
</dbReference>
<sequence>MNTIKILHLSKIKGISGSENHLLTLLSELNKQQFDVYFGILAEPRHLKFLQDYKKSLSKAGVTVFTLEMHKYLDLRLLWTLKKYMVQEKFHLVHTHLIHADCYGTLAAKMAGVPLIISSRHNDDRFRRYRAIIWLNRLLARWHSKIIVISDWVGRFLQEVEGIPADKIVRIHYGLDPTPIEALSDPAYIRLQFHIPDGAPVIGTVGRLTAQKGQTYLLQAARLLKNDFPHLRVVIIGDGELRQQLEQQTKTLDIADNIIFTGVRPYQETMRLLSGMEFFVFPSLWEGFGLVLLEAMALKKAIVASDVSAIPESVVDGNTGMLAPPGQVEPLVEALRCLLKNPRRTRQMGIAGFHRLQEEFSIKKMVCATANLYEQLAGCIA</sequence>
<feature type="domain" description="Glycosyltransferase subfamily 4-like N-terminal" evidence="2">
    <location>
        <begin position="16"/>
        <end position="177"/>
    </location>
</feature>
<feature type="domain" description="Glycosyl transferase family 1" evidence="1">
    <location>
        <begin position="193"/>
        <end position="352"/>
    </location>
</feature>
<name>A0A081BZZ0_VECG1</name>
<dbReference type="InterPro" id="IPR001296">
    <property type="entry name" value="Glyco_trans_1"/>
</dbReference>
<evidence type="ECO:0000259" key="1">
    <source>
        <dbReference type="Pfam" id="PF00534"/>
    </source>
</evidence>